<dbReference type="Pfam" id="PF17837">
    <property type="entry name" value="4PPT_N"/>
    <property type="match status" value="1"/>
</dbReference>
<dbReference type="AlphaFoldDB" id="X5IY81"/>
<dbReference type="EMBL" id="AB818354">
    <property type="protein sequence ID" value="BAO66511.1"/>
    <property type="molecule type" value="Genomic_DNA"/>
</dbReference>
<feature type="binding site" evidence="2">
    <location>
        <position position="162"/>
    </location>
    <ligand>
        <name>CoA</name>
        <dbReference type="ChEBI" id="CHEBI:57287"/>
    </ligand>
</feature>
<feature type="domain" description="4'-phosphopantetheinyl transferase N-terminal" evidence="5">
    <location>
        <begin position="33"/>
        <end position="100"/>
    </location>
</feature>
<dbReference type="PANTHER" id="PTHR38096:SF1">
    <property type="entry name" value="ENTEROBACTIN SYNTHASE COMPONENT D"/>
    <property type="match status" value="1"/>
</dbReference>
<reference evidence="6" key="1">
    <citation type="journal article" date="2013" name="ChemBioChem">
        <title>A unique amino transfer mechanism for constructing the ?-amino fatty acid starter unit in the biosynthesis of the macrolactam antibiotic cremimycin.</title>
        <authorList>
            <person name="Amagai K."/>
            <person name="Takaku R."/>
            <person name="Kudo F."/>
            <person name="Eguchi T."/>
        </authorList>
    </citation>
    <scope>NUCLEOTIDE SEQUENCE</scope>
    <source>
        <strain evidence="6">MJ635-86F5</strain>
    </source>
</reference>
<dbReference type="GO" id="GO:0000287">
    <property type="term" value="F:magnesium ion binding"/>
    <property type="evidence" value="ECO:0007669"/>
    <property type="project" value="InterPro"/>
</dbReference>
<evidence type="ECO:0000259" key="5">
    <source>
        <dbReference type="Pfam" id="PF17837"/>
    </source>
</evidence>
<dbReference type="GO" id="GO:0005886">
    <property type="term" value="C:plasma membrane"/>
    <property type="evidence" value="ECO:0007669"/>
    <property type="project" value="TreeGrafter"/>
</dbReference>
<dbReference type="Gene3D" id="3.90.470.20">
    <property type="entry name" value="4'-phosphopantetheinyl transferase domain"/>
    <property type="match status" value="1"/>
</dbReference>
<evidence type="ECO:0000259" key="4">
    <source>
        <dbReference type="Pfam" id="PF01648"/>
    </source>
</evidence>
<evidence type="ECO:0000256" key="1">
    <source>
        <dbReference type="ARBA" id="ARBA00022679"/>
    </source>
</evidence>
<evidence type="ECO:0000256" key="2">
    <source>
        <dbReference type="PIRSR" id="PIRSR603542-1"/>
    </source>
</evidence>
<keyword evidence="3" id="KW-0460">Magnesium</keyword>
<dbReference type="Pfam" id="PF01648">
    <property type="entry name" value="ACPS"/>
    <property type="match status" value="1"/>
</dbReference>
<organism evidence="6">
    <name type="scientific">Streptomyces sp. MJ635-86F5</name>
    <dbReference type="NCBI Taxonomy" id="1321967"/>
    <lineage>
        <taxon>Bacteria</taxon>
        <taxon>Bacillati</taxon>
        <taxon>Actinomycetota</taxon>
        <taxon>Actinomycetes</taxon>
        <taxon>Kitasatosporales</taxon>
        <taxon>Streptomycetaceae</taxon>
        <taxon>Streptomyces</taxon>
    </lineage>
</organism>
<dbReference type="InterPro" id="IPR037143">
    <property type="entry name" value="4-PPantetheinyl_Trfase_dom_sf"/>
</dbReference>
<dbReference type="InterPro" id="IPR003542">
    <property type="entry name" value="Enbac_synth_compD-like"/>
</dbReference>
<dbReference type="GO" id="GO:0008897">
    <property type="term" value="F:holo-[acyl-carrier-protein] synthase activity"/>
    <property type="evidence" value="ECO:0007669"/>
    <property type="project" value="InterPro"/>
</dbReference>
<feature type="binding site" evidence="2">
    <location>
        <position position="53"/>
    </location>
    <ligand>
        <name>CoA</name>
        <dbReference type="ChEBI" id="CHEBI:57287"/>
    </ligand>
</feature>
<comment type="cofactor">
    <cofactor evidence="3">
        <name>Mg(2+)</name>
        <dbReference type="ChEBI" id="CHEBI:18420"/>
    </cofactor>
</comment>
<feature type="domain" description="4'-phosphopantetheinyl transferase" evidence="4">
    <location>
        <begin position="109"/>
        <end position="187"/>
    </location>
</feature>
<protein>
    <submittedName>
        <fullName evidence="6">Phosphopantetheinyl transferase</fullName>
    </submittedName>
</protein>
<feature type="binding site" evidence="2">
    <location>
        <position position="172"/>
    </location>
    <ligand>
        <name>CoA</name>
        <dbReference type="ChEBI" id="CHEBI:57287"/>
    </ligand>
</feature>
<keyword evidence="1 6" id="KW-0808">Transferase</keyword>
<keyword evidence="3" id="KW-0479">Metal-binding</keyword>
<evidence type="ECO:0000313" key="6">
    <source>
        <dbReference type="EMBL" id="BAO66511.1"/>
    </source>
</evidence>
<feature type="binding site" evidence="3">
    <location>
        <position position="114"/>
    </location>
    <ligand>
        <name>Mg(2+)</name>
        <dbReference type="ChEBI" id="CHEBI:18420"/>
    </ligand>
</feature>
<name>X5IY81_9ACTN</name>
<dbReference type="PRINTS" id="PR01399">
    <property type="entry name" value="ENTSNTHTASED"/>
</dbReference>
<proteinExistence type="predicted"/>
<dbReference type="GO" id="GO:0009239">
    <property type="term" value="P:enterobactin biosynthetic process"/>
    <property type="evidence" value="ECO:0007669"/>
    <property type="project" value="InterPro"/>
</dbReference>
<dbReference type="InterPro" id="IPR041354">
    <property type="entry name" value="4PPT_N"/>
</dbReference>
<dbReference type="PANTHER" id="PTHR38096">
    <property type="entry name" value="ENTEROBACTIN SYNTHASE COMPONENT D"/>
    <property type="match status" value="1"/>
</dbReference>
<feature type="binding site" evidence="3">
    <location>
        <position position="115"/>
    </location>
    <ligand>
        <name>Mg(2+)</name>
        <dbReference type="ChEBI" id="CHEBI:18420"/>
    </ligand>
</feature>
<feature type="binding site" evidence="2">
    <location>
        <position position="45"/>
    </location>
    <ligand>
        <name>CoA</name>
        <dbReference type="ChEBI" id="CHEBI:57287"/>
    </ligand>
</feature>
<dbReference type="InterPro" id="IPR008278">
    <property type="entry name" value="4-PPantetheinyl_Trfase_dom"/>
</dbReference>
<accession>X5IY81</accession>
<dbReference type="GO" id="GO:0009366">
    <property type="term" value="C:enterobactin synthetase complex"/>
    <property type="evidence" value="ECO:0007669"/>
    <property type="project" value="InterPro"/>
</dbReference>
<evidence type="ECO:0000256" key="3">
    <source>
        <dbReference type="PIRSR" id="PIRSR603542-2"/>
    </source>
</evidence>
<feature type="binding site" evidence="2">
    <location>
        <position position="113"/>
    </location>
    <ligand>
        <name>CoA</name>
        <dbReference type="ChEBI" id="CHEBI:57287"/>
    </ligand>
</feature>
<feature type="binding site" evidence="2">
    <location>
        <position position="158"/>
    </location>
    <ligand>
        <name>CoA</name>
        <dbReference type="ChEBI" id="CHEBI:57287"/>
    </ligand>
</feature>
<dbReference type="SUPFAM" id="SSF56214">
    <property type="entry name" value="4'-phosphopantetheinyl transferase"/>
    <property type="match status" value="1"/>
</dbReference>
<feature type="binding site" evidence="2">
    <location>
        <begin position="89"/>
        <end position="90"/>
    </location>
    <ligand>
        <name>CoA</name>
        <dbReference type="ChEBI" id="CHEBI:57287"/>
    </ligand>
</feature>
<sequence length="224" mass="23899">MIERILPADVVSVTVPGDLAETPGESGETLFAEERAIVARAVPRRQQEFTTGRLCARRALARLGLPPAPLLRNARGAPQWPPGVVGSMTHCDGYRAAAVAWAHPGGPAAVGIDAEPHAPLPEGVLDTIALPAERRRLAELSLRNPANAWDRLLFSAKEAVFKAWYPLTQAELGFHEADIDLHPDDGTFTARLLVPGPVVAGRYLTAFTGRWLTAGGLLATSVVV</sequence>
<feature type="binding site" evidence="3">
    <location>
        <position position="113"/>
    </location>
    <ligand>
        <name>Mg(2+)</name>
        <dbReference type="ChEBI" id="CHEBI:18420"/>
    </ligand>
</feature>